<evidence type="ECO:0000313" key="5">
    <source>
        <dbReference type="Proteomes" id="UP000000483"/>
    </source>
</evidence>
<dbReference type="HOGENOM" id="CLU_1243670_0_0_7"/>
<dbReference type="PANTHER" id="PTHR43167">
    <property type="entry name" value="PUTATIVE (AFU_ORTHOLOGUE AFUA_6G01830)-RELATED"/>
    <property type="match status" value="1"/>
</dbReference>
<protein>
    <submittedName>
        <fullName evidence="4">O-methyltransferase family 3</fullName>
    </submittedName>
</protein>
<evidence type="ECO:0000313" key="4">
    <source>
        <dbReference type="EMBL" id="AEB08280.1"/>
    </source>
</evidence>
<keyword evidence="1 4" id="KW-0489">Methyltransferase</keyword>
<sequence>MAMTEDLENYFRGLVPPRSEFLRSLEEEARQERIPIVGPVVGELLFILARVVGARQILELGTATGYSAIHLAQAVEKEIGRVVTLEAEAAMAEQARHNIARAGLAERVELRVGPAQSLMAAMSGPFDLIFLDIDKEGYLPALTECHRLLRPGGLLVVDNTGFQGAADFNQALLADRRWRSVNLLCWLPEHSPEKDGLALAVKVSP</sequence>
<dbReference type="eggNOG" id="COG4122">
    <property type="taxonomic scope" value="Bacteria"/>
</dbReference>
<name>F2NEU0_DESAR</name>
<dbReference type="InterPro" id="IPR002935">
    <property type="entry name" value="SAM_O-MeTrfase"/>
</dbReference>
<dbReference type="PROSITE" id="PS51682">
    <property type="entry name" value="SAM_OMT_I"/>
    <property type="match status" value="1"/>
</dbReference>
<dbReference type="GO" id="GO:0032259">
    <property type="term" value="P:methylation"/>
    <property type="evidence" value="ECO:0007669"/>
    <property type="project" value="UniProtKB-KW"/>
</dbReference>
<dbReference type="KEGG" id="dao:Desac_0390"/>
<keyword evidence="5" id="KW-1185">Reference proteome</keyword>
<reference evidence="4 5" key="1">
    <citation type="journal article" date="2011" name="Stand. Genomic Sci.">
        <title>Complete genome sequence of the acetate-degrading sulfate reducer Desulfobacca acetoxidans type strain (ASRB2).</title>
        <authorList>
            <person name="Goker M."/>
            <person name="Teshima H."/>
            <person name="Lapidus A."/>
            <person name="Nolan M."/>
            <person name="Lucas S."/>
            <person name="Hammon N."/>
            <person name="Deshpande S."/>
            <person name="Cheng J.F."/>
            <person name="Tapia R."/>
            <person name="Han C."/>
            <person name="Goodwin L."/>
            <person name="Pitluck S."/>
            <person name="Huntemann M."/>
            <person name="Liolios K."/>
            <person name="Ivanova N."/>
            <person name="Pagani I."/>
            <person name="Mavromatis K."/>
            <person name="Ovchinikova G."/>
            <person name="Pati A."/>
            <person name="Chen A."/>
            <person name="Palaniappan K."/>
            <person name="Land M."/>
            <person name="Hauser L."/>
            <person name="Brambilla E.M."/>
            <person name="Rohde M."/>
            <person name="Spring S."/>
            <person name="Detter J.C."/>
            <person name="Woyke T."/>
            <person name="Bristow J."/>
            <person name="Eisen J.A."/>
            <person name="Markowitz V."/>
            <person name="Hugenholtz P."/>
            <person name="Kyrpides N.C."/>
            <person name="Klenk H.P."/>
        </authorList>
    </citation>
    <scope>NUCLEOTIDE SEQUENCE [LARGE SCALE GENOMIC DNA]</scope>
    <source>
        <strain evidence="5">ATCC 700848 / DSM 11109 / ASRB2</strain>
    </source>
</reference>
<reference evidence="5" key="2">
    <citation type="submission" date="2011-03" db="EMBL/GenBank/DDBJ databases">
        <title>The complete genome of Desulfobacca acetoxidans DSM 11109.</title>
        <authorList>
            <consortium name="US DOE Joint Genome Institute (JGI-PGF)"/>
            <person name="Lucas S."/>
            <person name="Copeland A."/>
            <person name="Lapidus A."/>
            <person name="Bruce D."/>
            <person name="Goodwin L."/>
            <person name="Pitluck S."/>
            <person name="Peters L."/>
            <person name="Kyrpides N."/>
            <person name="Mavromatis K."/>
            <person name="Ivanova N."/>
            <person name="Ovchinnikova G."/>
            <person name="Teshima H."/>
            <person name="Detter J.C."/>
            <person name="Han C."/>
            <person name="Land M."/>
            <person name="Hauser L."/>
            <person name="Markowitz V."/>
            <person name="Cheng J.-F."/>
            <person name="Hugenholtz P."/>
            <person name="Woyke T."/>
            <person name="Wu D."/>
            <person name="Spring S."/>
            <person name="Schueler E."/>
            <person name="Brambilla E."/>
            <person name="Klenk H.-P."/>
            <person name="Eisen J.A."/>
        </authorList>
    </citation>
    <scope>NUCLEOTIDE SEQUENCE [LARGE SCALE GENOMIC DNA]</scope>
    <source>
        <strain evidence="5">ATCC 700848 / DSM 11109 / ASRB2</strain>
    </source>
</reference>
<dbReference type="Gene3D" id="3.40.50.150">
    <property type="entry name" value="Vaccinia Virus protein VP39"/>
    <property type="match status" value="1"/>
</dbReference>
<organism evidence="4 5">
    <name type="scientific">Desulfobacca acetoxidans (strain ATCC 700848 / DSM 11109 / ASRB2)</name>
    <dbReference type="NCBI Taxonomy" id="880072"/>
    <lineage>
        <taxon>Bacteria</taxon>
        <taxon>Pseudomonadati</taxon>
        <taxon>Thermodesulfobacteriota</taxon>
        <taxon>Desulfobaccia</taxon>
        <taxon>Desulfobaccales</taxon>
        <taxon>Desulfobaccaceae</taxon>
        <taxon>Desulfobacca</taxon>
    </lineage>
</organism>
<dbReference type="EMBL" id="CP002629">
    <property type="protein sequence ID" value="AEB08280.1"/>
    <property type="molecule type" value="Genomic_DNA"/>
</dbReference>
<dbReference type="STRING" id="880072.Desac_0390"/>
<evidence type="ECO:0000256" key="3">
    <source>
        <dbReference type="ARBA" id="ARBA00022691"/>
    </source>
</evidence>
<dbReference type="SUPFAM" id="SSF53335">
    <property type="entry name" value="S-adenosyl-L-methionine-dependent methyltransferases"/>
    <property type="match status" value="1"/>
</dbReference>
<dbReference type="AlphaFoldDB" id="F2NEU0"/>
<evidence type="ECO:0000256" key="1">
    <source>
        <dbReference type="ARBA" id="ARBA00022603"/>
    </source>
</evidence>
<dbReference type="Proteomes" id="UP000000483">
    <property type="component" value="Chromosome"/>
</dbReference>
<dbReference type="InterPro" id="IPR029063">
    <property type="entry name" value="SAM-dependent_MTases_sf"/>
</dbReference>
<keyword evidence="3" id="KW-0949">S-adenosyl-L-methionine</keyword>
<keyword evidence="2 4" id="KW-0808">Transferase</keyword>
<dbReference type="CDD" id="cd02440">
    <property type="entry name" value="AdoMet_MTases"/>
    <property type="match status" value="1"/>
</dbReference>
<dbReference type="Pfam" id="PF01596">
    <property type="entry name" value="Methyltransf_3"/>
    <property type="match status" value="1"/>
</dbReference>
<dbReference type="PANTHER" id="PTHR43167:SF1">
    <property type="entry name" value="PUTATIVE (AFU_ORTHOLOGUE AFUA_6G01830)-RELATED"/>
    <property type="match status" value="1"/>
</dbReference>
<accession>F2NEU0</accession>
<dbReference type="RefSeq" id="WP_013705393.1">
    <property type="nucleotide sequence ID" value="NC_015388.1"/>
</dbReference>
<dbReference type="GO" id="GO:0008171">
    <property type="term" value="F:O-methyltransferase activity"/>
    <property type="evidence" value="ECO:0007669"/>
    <property type="project" value="InterPro"/>
</dbReference>
<gene>
    <name evidence="4" type="ordered locus">Desac_0390</name>
</gene>
<dbReference type="OrthoDB" id="9811000at2"/>
<proteinExistence type="predicted"/>
<evidence type="ECO:0000256" key="2">
    <source>
        <dbReference type="ARBA" id="ARBA00022679"/>
    </source>
</evidence>